<evidence type="ECO:0000313" key="2">
    <source>
        <dbReference type="Proteomes" id="UP000318050"/>
    </source>
</evidence>
<sequence length="204" mass="20854">MGLEAVCHATWAGGAGERGAGEVKALLESRELILRGEVRRTVPVAAITAVTVEGDDLVLSTPDGPLILTLGADAATRWARKLTTPPPSLAQKLGVGPATPVLVIGTVDDPALAEALAGAVATTPAEACLALAVVRNAADLERAVAAHAALPPSAALWLIHGKGPKATFGEAPVRAWMRATGFMDTKISAVSATLSATRYSIRSR</sequence>
<gene>
    <name evidence="1" type="ORF">FBZ92_104111</name>
</gene>
<dbReference type="EMBL" id="VITT01000004">
    <property type="protein sequence ID" value="TWB63357.1"/>
    <property type="molecule type" value="Genomic_DNA"/>
</dbReference>
<name>A0A560IX14_9PROT</name>
<evidence type="ECO:0000313" key="1">
    <source>
        <dbReference type="EMBL" id="TWB63357.1"/>
    </source>
</evidence>
<organism evidence="1 2">
    <name type="scientific">Nitrospirillum amazonense</name>
    <dbReference type="NCBI Taxonomy" id="28077"/>
    <lineage>
        <taxon>Bacteria</taxon>
        <taxon>Pseudomonadati</taxon>
        <taxon>Pseudomonadota</taxon>
        <taxon>Alphaproteobacteria</taxon>
        <taxon>Rhodospirillales</taxon>
        <taxon>Azospirillaceae</taxon>
        <taxon>Nitrospirillum</taxon>
    </lineage>
</organism>
<dbReference type="Proteomes" id="UP000318050">
    <property type="component" value="Unassembled WGS sequence"/>
</dbReference>
<proteinExistence type="predicted"/>
<accession>A0A560IX14</accession>
<dbReference type="AlphaFoldDB" id="A0A560IX14"/>
<comment type="caution">
    <text evidence="1">The sequence shown here is derived from an EMBL/GenBank/DDBJ whole genome shotgun (WGS) entry which is preliminary data.</text>
</comment>
<protein>
    <submittedName>
        <fullName evidence="1">Uncharacterized protein</fullName>
    </submittedName>
</protein>
<dbReference type="OrthoDB" id="121137at2"/>
<reference evidence="1 2" key="1">
    <citation type="submission" date="2019-06" db="EMBL/GenBank/DDBJ databases">
        <title>Genomic Encyclopedia of Type Strains, Phase IV (KMG-V): Genome sequencing to study the core and pangenomes of soil and plant-associated prokaryotes.</title>
        <authorList>
            <person name="Whitman W."/>
        </authorList>
    </citation>
    <scope>NUCLEOTIDE SEQUENCE [LARGE SCALE GENOMIC DNA]</scope>
    <source>
        <strain evidence="1 2">BR 11140</strain>
    </source>
</reference>